<evidence type="ECO:0000313" key="1">
    <source>
        <dbReference type="EMBL" id="KAI7953300.1"/>
    </source>
</evidence>
<dbReference type="EMBL" id="CM045870">
    <property type="protein sequence ID" value="KAI7953300.1"/>
    <property type="molecule type" value="Genomic_DNA"/>
</dbReference>
<reference evidence="2" key="2">
    <citation type="journal article" date="2018" name="Mol. Plant Microbe Interact.">
        <title>Genome sequence resources for the wheat stripe rust pathogen (Puccinia striiformis f. sp. tritici) and the barley stripe rust pathogen (Puccinia striiformis f. sp. hordei).</title>
        <authorList>
            <person name="Xia C."/>
            <person name="Wang M."/>
            <person name="Yin C."/>
            <person name="Cornejo O.E."/>
            <person name="Hulbert S.H."/>
            <person name="Chen X."/>
        </authorList>
    </citation>
    <scope>NUCLEOTIDE SEQUENCE [LARGE SCALE GENOMIC DNA]</scope>
    <source>
        <strain evidence="2">93-210</strain>
    </source>
</reference>
<dbReference type="Proteomes" id="UP001060170">
    <property type="component" value="Chromosome 6"/>
</dbReference>
<organism evidence="1 2">
    <name type="scientific">Puccinia striiformis f. sp. tritici</name>
    <dbReference type="NCBI Taxonomy" id="168172"/>
    <lineage>
        <taxon>Eukaryota</taxon>
        <taxon>Fungi</taxon>
        <taxon>Dikarya</taxon>
        <taxon>Basidiomycota</taxon>
        <taxon>Pucciniomycotina</taxon>
        <taxon>Pucciniomycetes</taxon>
        <taxon>Pucciniales</taxon>
        <taxon>Pucciniaceae</taxon>
        <taxon>Puccinia</taxon>
    </lineage>
</organism>
<reference evidence="1 2" key="3">
    <citation type="journal article" date="2022" name="Microbiol. Spectr.">
        <title>Folding features and dynamics of 3D genome architecture in plant fungal pathogens.</title>
        <authorList>
            <person name="Xia C."/>
        </authorList>
    </citation>
    <scope>NUCLEOTIDE SEQUENCE [LARGE SCALE GENOMIC DNA]</scope>
    <source>
        <strain evidence="1 2">93-210</strain>
    </source>
</reference>
<protein>
    <submittedName>
        <fullName evidence="1">Uncharacterized protein</fullName>
    </submittedName>
</protein>
<accession>A0ACC0EFX0</accession>
<keyword evidence="2" id="KW-1185">Reference proteome</keyword>
<name>A0ACC0EFX0_9BASI</name>
<comment type="caution">
    <text evidence="1">The sequence shown here is derived from an EMBL/GenBank/DDBJ whole genome shotgun (WGS) entry which is preliminary data.</text>
</comment>
<gene>
    <name evidence="1" type="ORF">MJO28_005847</name>
</gene>
<reference evidence="2" key="1">
    <citation type="journal article" date="2018" name="BMC Genomics">
        <title>Genomic insights into host adaptation between the wheat stripe rust pathogen (Puccinia striiformis f. sp. tritici) and the barley stripe rust pathogen (Puccinia striiformis f. sp. hordei).</title>
        <authorList>
            <person name="Xia C."/>
            <person name="Wang M."/>
            <person name="Yin C."/>
            <person name="Cornejo O.E."/>
            <person name="Hulbert S.H."/>
            <person name="Chen X."/>
        </authorList>
    </citation>
    <scope>NUCLEOTIDE SEQUENCE [LARGE SCALE GENOMIC DNA]</scope>
    <source>
        <strain evidence="2">93-210</strain>
    </source>
</reference>
<sequence>MSYWSNISDPSADGRMNRTSLVDFVLEDRWEGTAPLRMAKRPVYDSERSRLATSSIHGLRGEELLVRAGHKKL</sequence>
<proteinExistence type="predicted"/>
<evidence type="ECO:0000313" key="2">
    <source>
        <dbReference type="Proteomes" id="UP001060170"/>
    </source>
</evidence>